<dbReference type="PROSITE" id="PS51375">
    <property type="entry name" value="PPR"/>
    <property type="match status" value="5"/>
</dbReference>
<evidence type="ECO:0000313" key="4">
    <source>
        <dbReference type="EMBL" id="KMZ70926.1"/>
    </source>
</evidence>
<name>A0A0K9PPM6_ZOSMR</name>
<dbReference type="InterPro" id="IPR002885">
    <property type="entry name" value="PPR_rpt"/>
</dbReference>
<proteinExistence type="inferred from homology"/>
<comment type="caution">
    <text evidence="4">The sequence shown here is derived from an EMBL/GenBank/DDBJ whole genome shotgun (WGS) entry which is preliminary data.</text>
</comment>
<comment type="similarity">
    <text evidence="1">Belongs to the PPR family. P subfamily.</text>
</comment>
<dbReference type="PANTHER" id="PTHR47447">
    <property type="entry name" value="OS03G0856100 PROTEIN"/>
    <property type="match status" value="1"/>
</dbReference>
<keyword evidence="2" id="KW-0677">Repeat</keyword>
<dbReference type="GO" id="GO:0003729">
    <property type="term" value="F:mRNA binding"/>
    <property type="evidence" value="ECO:0000318"/>
    <property type="project" value="GO_Central"/>
</dbReference>
<dbReference type="Pfam" id="PF13812">
    <property type="entry name" value="PPR_3"/>
    <property type="match status" value="1"/>
</dbReference>
<feature type="repeat" description="PPR" evidence="3">
    <location>
        <begin position="98"/>
        <end position="132"/>
    </location>
</feature>
<dbReference type="Pfam" id="PF13041">
    <property type="entry name" value="PPR_2"/>
    <property type="match status" value="2"/>
</dbReference>
<dbReference type="OrthoDB" id="185373at2759"/>
<gene>
    <name evidence="4" type="ORF">ZOSMA_18G00140</name>
</gene>
<evidence type="ECO:0000256" key="3">
    <source>
        <dbReference type="PROSITE-ProRule" id="PRU00708"/>
    </source>
</evidence>
<dbReference type="Proteomes" id="UP000036987">
    <property type="component" value="Unassembled WGS sequence"/>
</dbReference>
<organism evidence="4 5">
    <name type="scientific">Zostera marina</name>
    <name type="common">Eelgrass</name>
    <dbReference type="NCBI Taxonomy" id="29655"/>
    <lineage>
        <taxon>Eukaryota</taxon>
        <taxon>Viridiplantae</taxon>
        <taxon>Streptophyta</taxon>
        <taxon>Embryophyta</taxon>
        <taxon>Tracheophyta</taxon>
        <taxon>Spermatophyta</taxon>
        <taxon>Magnoliopsida</taxon>
        <taxon>Liliopsida</taxon>
        <taxon>Zosteraceae</taxon>
        <taxon>Zostera</taxon>
    </lineage>
</organism>
<dbReference type="InterPro" id="IPR011990">
    <property type="entry name" value="TPR-like_helical_dom_sf"/>
</dbReference>
<reference evidence="5" key="1">
    <citation type="journal article" date="2016" name="Nature">
        <title>The genome of the seagrass Zostera marina reveals angiosperm adaptation to the sea.</title>
        <authorList>
            <person name="Olsen J.L."/>
            <person name="Rouze P."/>
            <person name="Verhelst B."/>
            <person name="Lin Y.-C."/>
            <person name="Bayer T."/>
            <person name="Collen J."/>
            <person name="Dattolo E."/>
            <person name="De Paoli E."/>
            <person name="Dittami S."/>
            <person name="Maumus F."/>
            <person name="Michel G."/>
            <person name="Kersting A."/>
            <person name="Lauritano C."/>
            <person name="Lohaus R."/>
            <person name="Toepel M."/>
            <person name="Tonon T."/>
            <person name="Vanneste K."/>
            <person name="Amirebrahimi M."/>
            <person name="Brakel J."/>
            <person name="Bostroem C."/>
            <person name="Chovatia M."/>
            <person name="Grimwood J."/>
            <person name="Jenkins J.W."/>
            <person name="Jueterbock A."/>
            <person name="Mraz A."/>
            <person name="Stam W.T."/>
            <person name="Tice H."/>
            <person name="Bornberg-Bauer E."/>
            <person name="Green P.J."/>
            <person name="Pearson G.A."/>
            <person name="Procaccini G."/>
            <person name="Duarte C.M."/>
            <person name="Schmutz J."/>
            <person name="Reusch T.B.H."/>
            <person name="Van de Peer Y."/>
        </authorList>
    </citation>
    <scope>NUCLEOTIDE SEQUENCE [LARGE SCALE GENOMIC DNA]</scope>
    <source>
        <strain evidence="5">cv. Finnish</strain>
    </source>
</reference>
<dbReference type="NCBIfam" id="TIGR00756">
    <property type="entry name" value="PPR"/>
    <property type="match status" value="5"/>
</dbReference>
<feature type="repeat" description="PPR" evidence="3">
    <location>
        <begin position="168"/>
        <end position="202"/>
    </location>
</feature>
<sequence>MKFVSRLSRVVPRIHRQRCKPAVIGERKPPIQYTRDSIHKITGILRTCPWDTAKLQLKTLPLKWDSHVICKVLKTHPPMEKAWLFFLWTANLPGFKHDQYTYTTMLDIFGEAGRIASMRHLFEEMREKGLRVDVATYTSVMNWLGKSGNFKGAIGMWMQMRRKGCKPTVVSYTALIKILFDNRKTKEASDTYREMLDAGVPPSCHTYTVLIEHLAGLGNFKAALDIMFEMQEAGIYPDKATCNILVQKSSEAGETSILVHVLHYMKSRNHVLRRPVFLEALRTLKTTCVSDIDLLLAVNPHLALEGIENDISSSEISDIAASTDKGILFNLLAVKNFNGIEAMLKEMQLKNTKLDINILSAIIQISSTSNRTSLALMTFDFCKNMGKKLDRAACTSIIALFIRMNLFQENIQVIEELIKQDISFGPNLFSLLISRLGCVLMSTTAKKVFDSLPNEHNTVTYTAMIDVCFRASDADMALELYSNMRRENIPVSKGTFQVLLTGLERMGRFKEADIFKKEKKRLEFSWHCRRRPSMEEDLCDRLFNGV</sequence>
<dbReference type="Pfam" id="PF01535">
    <property type="entry name" value="PPR"/>
    <property type="match status" value="1"/>
</dbReference>
<feature type="repeat" description="PPR" evidence="3">
    <location>
        <begin position="457"/>
        <end position="491"/>
    </location>
</feature>
<dbReference type="OMA" id="HKCTATY"/>
<feature type="repeat" description="PPR" evidence="3">
    <location>
        <begin position="203"/>
        <end position="237"/>
    </location>
</feature>
<dbReference type="STRING" id="29655.A0A0K9PPM6"/>
<keyword evidence="5" id="KW-1185">Reference proteome</keyword>
<evidence type="ECO:0000313" key="5">
    <source>
        <dbReference type="Proteomes" id="UP000036987"/>
    </source>
</evidence>
<evidence type="ECO:0000256" key="2">
    <source>
        <dbReference type="ARBA" id="ARBA00022737"/>
    </source>
</evidence>
<dbReference type="AlphaFoldDB" id="A0A0K9PPM6"/>
<dbReference type="PANTHER" id="PTHR47447:SF27">
    <property type="entry name" value="PENTACOTRIPEPTIDE-REPEAT REGION OF PRORP DOMAIN-CONTAINING PROTEIN"/>
    <property type="match status" value="1"/>
</dbReference>
<protein>
    <submittedName>
        <fullName evidence="4">Pentatricopeptide repeat-containing protein</fullName>
    </submittedName>
</protein>
<dbReference type="EMBL" id="LFYR01000692">
    <property type="protein sequence ID" value="KMZ70926.1"/>
    <property type="molecule type" value="Genomic_DNA"/>
</dbReference>
<evidence type="ECO:0000256" key="1">
    <source>
        <dbReference type="ARBA" id="ARBA00007626"/>
    </source>
</evidence>
<accession>A0A0K9PPM6</accession>
<feature type="repeat" description="PPR" evidence="3">
    <location>
        <begin position="133"/>
        <end position="167"/>
    </location>
</feature>
<dbReference type="Gene3D" id="1.25.40.10">
    <property type="entry name" value="Tetratricopeptide repeat domain"/>
    <property type="match status" value="4"/>
</dbReference>